<keyword evidence="1" id="KW-0812">Transmembrane</keyword>
<accession>D1AS60</accession>
<organism evidence="2 3">
    <name type="scientific">Anaplasma centrale (strain Israel)</name>
    <name type="common">Anaplasma marginale subsp. centrale (strain Israel)</name>
    <dbReference type="NCBI Taxonomy" id="574556"/>
    <lineage>
        <taxon>Bacteria</taxon>
        <taxon>Pseudomonadati</taxon>
        <taxon>Pseudomonadota</taxon>
        <taxon>Alphaproteobacteria</taxon>
        <taxon>Rickettsiales</taxon>
        <taxon>Anaplasmataceae</taxon>
        <taxon>Anaplasma</taxon>
    </lineage>
</organism>
<evidence type="ECO:0000313" key="3">
    <source>
        <dbReference type="Proteomes" id="UP000000630"/>
    </source>
</evidence>
<gene>
    <name evidence="2" type="ordered locus">ACIS_00758</name>
</gene>
<protein>
    <submittedName>
        <fullName evidence="2">Uncharacterized protein</fullName>
    </submittedName>
</protein>
<dbReference type="STRING" id="574556.ACIS_00758"/>
<evidence type="ECO:0000313" key="2">
    <source>
        <dbReference type="EMBL" id="ACZ49313.1"/>
    </source>
</evidence>
<keyword evidence="1" id="KW-0472">Membrane</keyword>
<name>D1AS60_ANACI</name>
<keyword evidence="3" id="KW-1185">Reference proteome</keyword>
<dbReference type="EMBL" id="CP001759">
    <property type="protein sequence ID" value="ACZ49313.1"/>
    <property type="molecule type" value="Genomic_DNA"/>
</dbReference>
<dbReference type="AlphaFoldDB" id="D1AS60"/>
<dbReference type="HOGENOM" id="CLU_447349_0_0_5"/>
<dbReference type="KEGG" id="acn:ACIS_00758"/>
<dbReference type="Proteomes" id="UP000000630">
    <property type="component" value="Chromosome"/>
</dbReference>
<sequence length="624" mass="68865">MVGRYAHIRSKIGATYMKNLAIAVLIILASVFVLTACCIAGVLSAITMPIYYLYTAIRAFVIPATQRAIAAARVSLSTFCRKSVVFEIDKDSPDGIKLRDIAGGACSEYKGSDLRGVLQHAVRDQETGEYLFPEDGAPACFASRSGSLFYGHNDTLYPVRYLSQQSGCTISHKVLPVFQRKTNRAIVMGTDLVTSGPHANDVIFERGEPSGGVFKLRLLLPSVASRSTRRMNPTRIALLSPYVVSHDHKSAFMRCYLALIVSGTYRYSTIIPPMVCDIHENAREFRHVITHKRHAASEGDMELLARIVERAQRTYHDTQFRCSRAERAAFAGYISLLLGLLQSEEVMFKPITKQSKLWLVSEFICSAKFQCALVVSAVASVRRSLDRGITSKAGIMARMPYLCRQIPGLCEGVYALARVVIDGVYEQGSLSNLTLHLISQAGDTPGALPIVSEDLAFEGMNEDEIQHFKALVLWSKIALWLNCQDDVFSIIRAEIRRAGRRILQDSHCSDIIAFLAVLKIQRFRMESTLQLDTVSVDTTAGVMIADYIFEESPGRDSVFARGTVLELANKQRCEVFYGTETQICERGTRRERVGPASETLLCDPVVAAAVAESRTAGPLSMAAS</sequence>
<reference evidence="2 3" key="1">
    <citation type="journal article" date="2010" name="J. Bacteriol.">
        <title>Complete genome sequence of Anaplasma marginale subsp. centrale.</title>
        <authorList>
            <person name="Herndon D.R."/>
            <person name="Palmer G.H."/>
            <person name="Shkap V."/>
            <person name="Knowles D.P. Jr."/>
            <person name="Brayton K.A."/>
        </authorList>
    </citation>
    <scope>NUCLEOTIDE SEQUENCE [LARGE SCALE GENOMIC DNA]</scope>
    <source>
        <strain evidence="2 3">Israel</strain>
    </source>
</reference>
<keyword evidence="1" id="KW-1133">Transmembrane helix</keyword>
<evidence type="ECO:0000256" key="1">
    <source>
        <dbReference type="SAM" id="Phobius"/>
    </source>
</evidence>
<proteinExistence type="predicted"/>
<feature type="transmembrane region" description="Helical" evidence="1">
    <location>
        <begin position="21"/>
        <end position="54"/>
    </location>
</feature>